<dbReference type="EMBL" id="JAJEQW010000010">
    <property type="protein sequence ID" value="MCC2242567.1"/>
    <property type="molecule type" value="Genomic_DNA"/>
</dbReference>
<evidence type="ECO:0008006" key="3">
    <source>
        <dbReference type="Google" id="ProtNLM"/>
    </source>
</evidence>
<protein>
    <recommendedName>
        <fullName evidence="3">Restriction endonuclease</fullName>
    </recommendedName>
</protein>
<sequence length="282" mass="32754">MLEIEELILKETPFLSIKDITQEEWVALDYELEVYDRAGKDYDLKKLPMLPFILREIHNNETTFFNIPGFIRDGFQFRKLVAIYNPRLKRILKKREDMEMNRVETTKFLGELLKSSRLSGIGKYWASEVSIDAFTSAGKGGRVDFMQFEPPNQCSVGALEKGIFICYEVKSCKEDVYSGNGLNFYGEKNYIVTTMQCYRDILPNLKDGTFTEHLRKTNPDSSTNFGIMVAVPIMIEQYQEFKKPTPISKDISWRLEVIQPCTYGSRKKSLTEMLFYMVRSGH</sequence>
<dbReference type="Proteomes" id="UP001198893">
    <property type="component" value="Unassembled WGS sequence"/>
</dbReference>
<dbReference type="AlphaFoldDB" id="A0AAW4WLA1"/>
<reference evidence="1" key="1">
    <citation type="submission" date="2021-10" db="EMBL/GenBank/DDBJ databases">
        <title>Anaerobic single-cell dispensing facilitates the cultivation of human gut bacteria.</title>
        <authorList>
            <person name="Afrizal A."/>
        </authorList>
    </citation>
    <scope>NUCLEOTIDE SEQUENCE</scope>
    <source>
        <strain evidence="1">CLA-AA-H204</strain>
    </source>
</reference>
<proteinExistence type="predicted"/>
<name>A0AAW4WLA1_9FIRM</name>
<gene>
    <name evidence="1" type="ORF">LKD47_09690</name>
</gene>
<accession>A0AAW4WLA1</accession>
<evidence type="ECO:0000313" key="1">
    <source>
        <dbReference type="EMBL" id="MCC2242567.1"/>
    </source>
</evidence>
<comment type="caution">
    <text evidence="1">The sequence shown here is derived from an EMBL/GenBank/DDBJ whole genome shotgun (WGS) entry which is preliminary data.</text>
</comment>
<organism evidence="1 2">
    <name type="scientific">Roseburia amylophila</name>
    <dbReference type="NCBI Taxonomy" id="2981794"/>
    <lineage>
        <taxon>Bacteria</taxon>
        <taxon>Bacillati</taxon>
        <taxon>Bacillota</taxon>
        <taxon>Clostridia</taxon>
        <taxon>Lachnospirales</taxon>
        <taxon>Lachnospiraceae</taxon>
        <taxon>Roseburia</taxon>
    </lineage>
</organism>
<evidence type="ECO:0000313" key="2">
    <source>
        <dbReference type="Proteomes" id="UP001198893"/>
    </source>
</evidence>
<dbReference type="RefSeq" id="WP_227710312.1">
    <property type="nucleotide sequence ID" value="NZ_JAJEQW010000010.1"/>
</dbReference>